<feature type="domain" description="DUF418" evidence="2">
    <location>
        <begin position="229"/>
        <end position="390"/>
    </location>
</feature>
<feature type="transmembrane region" description="Helical" evidence="1">
    <location>
        <begin position="351"/>
        <end position="372"/>
    </location>
</feature>
<accession>A0A060RD76</accession>
<dbReference type="OrthoDB" id="9807744at2"/>
<evidence type="ECO:0000259" key="2">
    <source>
        <dbReference type="Pfam" id="PF04235"/>
    </source>
</evidence>
<feature type="transmembrane region" description="Helical" evidence="1">
    <location>
        <begin position="326"/>
        <end position="345"/>
    </location>
</feature>
<dbReference type="Pfam" id="PF04235">
    <property type="entry name" value="DUF418"/>
    <property type="match status" value="1"/>
</dbReference>
<evidence type="ECO:0000313" key="3">
    <source>
        <dbReference type="EMBL" id="CDN31968.1"/>
    </source>
</evidence>
<reference evidence="3 4" key="1">
    <citation type="journal article" date="2015" name="Genome Announc.">
        <title>Complete Genome Sequence of the Novel Leech Symbiont Mucinivorans hirudinis M3T.</title>
        <authorList>
            <person name="Nelson M.C."/>
            <person name="Bomar L."/>
            <person name="Graf J."/>
        </authorList>
    </citation>
    <scope>NUCLEOTIDE SEQUENCE [LARGE SCALE GENOMIC DNA]</scope>
    <source>
        <strain evidence="4">M3</strain>
    </source>
</reference>
<dbReference type="Proteomes" id="UP000027616">
    <property type="component" value="Chromosome I"/>
</dbReference>
<protein>
    <recommendedName>
        <fullName evidence="2">DUF418 domain-containing protein</fullName>
    </recommendedName>
</protein>
<dbReference type="EMBL" id="HG934468">
    <property type="protein sequence ID" value="CDN31968.1"/>
    <property type="molecule type" value="Genomic_DNA"/>
</dbReference>
<dbReference type="HOGENOM" id="CLU_039610_0_0_10"/>
<feature type="transmembrane region" description="Helical" evidence="1">
    <location>
        <begin position="286"/>
        <end position="305"/>
    </location>
</feature>
<feature type="transmembrane region" description="Helical" evidence="1">
    <location>
        <begin position="60"/>
        <end position="82"/>
    </location>
</feature>
<gene>
    <name evidence="3" type="ORF">BN938_1888</name>
</gene>
<name>A0A060RD76_9BACT</name>
<dbReference type="AlphaFoldDB" id="A0A060RD76"/>
<dbReference type="PATRIC" id="fig|1433126.3.peg.1867"/>
<dbReference type="eggNOG" id="COG2311">
    <property type="taxonomic scope" value="Bacteria"/>
</dbReference>
<feature type="transmembrane region" description="Helical" evidence="1">
    <location>
        <begin position="121"/>
        <end position="137"/>
    </location>
</feature>
<keyword evidence="1" id="KW-0812">Transmembrane</keyword>
<dbReference type="InterPro" id="IPR007349">
    <property type="entry name" value="DUF418"/>
</dbReference>
<keyword evidence="1" id="KW-0472">Membrane</keyword>
<evidence type="ECO:0000256" key="1">
    <source>
        <dbReference type="SAM" id="Phobius"/>
    </source>
</evidence>
<dbReference type="PANTHER" id="PTHR30590">
    <property type="entry name" value="INNER MEMBRANE PROTEIN"/>
    <property type="match status" value="1"/>
</dbReference>
<dbReference type="PANTHER" id="PTHR30590:SF2">
    <property type="entry name" value="INNER MEMBRANE PROTEIN"/>
    <property type="match status" value="1"/>
</dbReference>
<feature type="transmembrane region" description="Helical" evidence="1">
    <location>
        <begin position="21"/>
        <end position="40"/>
    </location>
</feature>
<keyword evidence="4" id="KW-1185">Reference proteome</keyword>
<organism evidence="3 4">
    <name type="scientific">Mucinivorans hirudinis</name>
    <dbReference type="NCBI Taxonomy" id="1433126"/>
    <lineage>
        <taxon>Bacteria</taxon>
        <taxon>Pseudomonadati</taxon>
        <taxon>Bacteroidota</taxon>
        <taxon>Bacteroidia</taxon>
        <taxon>Bacteroidales</taxon>
        <taxon>Rikenellaceae</taxon>
        <taxon>Mucinivorans</taxon>
    </lineage>
</organism>
<feature type="transmembrane region" description="Helical" evidence="1">
    <location>
        <begin position="248"/>
        <end position="266"/>
    </location>
</feature>
<keyword evidence="1" id="KW-1133">Transmembrane helix</keyword>
<sequence length="394" mass="45432">MTKKTLLGNSARLGVVDSLRGFALLAIVLLHNLEHYNIYFIPDWLPDWIKSFDRGVWDTLFFTLAGKAYATFSLLFGFSFYVQLRNERARGGDFRPRFAWRMFILILIAQLHSLFYNGDILLLYAVVGLTLIPVANLKDRTVFVIATICILQPFEWGRIIAASINPEWTLSGEMWRPYAALAYPVMKDGNFWELLKSNITVGQLYNNFWQLEAGRVFQSAGLFMYGMLLGRRDYFVRSEGAKKFWKKILLVAVIAFVPFYLMKSYIPDMVADNGLKTSLDIVLPSLWNFAVMAFYVASFTLLWFARDGCRIQRAMTPYGRMSLTNYVTQSIIGVAIYYGYGLSLWKYTGASATVVIGFAIFFAQLIFSRWWLSKYRQGPLEYLWRRGTWLGRAV</sequence>
<proteinExistence type="predicted"/>
<feature type="transmembrane region" description="Helical" evidence="1">
    <location>
        <begin position="98"/>
        <end position="115"/>
    </location>
</feature>
<dbReference type="KEGG" id="rbc:BN938_1888"/>
<dbReference type="STRING" id="1433126.BN938_1888"/>
<evidence type="ECO:0000313" key="4">
    <source>
        <dbReference type="Proteomes" id="UP000027616"/>
    </source>
</evidence>
<dbReference type="InterPro" id="IPR052529">
    <property type="entry name" value="Bact_Transport_Assoc"/>
</dbReference>